<dbReference type="RefSeq" id="WP_229640761.1">
    <property type="nucleotide sequence ID" value="NZ_JADWDC010000027.1"/>
</dbReference>
<sequence length="210" mass="23301">MSYRPIIRWNRWLTIAIATVLISLGFHSWRNPQSIASDIPEQILLAQDVSAVWQKGSFPVENFQSYTSPFGYRASPVNGQRQFHNGLDLAAPRGSYIRNWWGGKITDLSDDTACGTSITVQSGAWTHSYCHMEGYVENNPNGRFLLDRDAGIQIALGQDIPAGARIGRIGMTGRTTGPHLHWVLKYNGSYIDPASVLREMFKGQTVSSAS</sequence>
<dbReference type="CDD" id="cd12797">
    <property type="entry name" value="M23_peptidase"/>
    <property type="match status" value="1"/>
</dbReference>
<evidence type="ECO:0000313" key="4">
    <source>
        <dbReference type="Proteomes" id="UP000729733"/>
    </source>
</evidence>
<dbReference type="InterPro" id="IPR011055">
    <property type="entry name" value="Dup_hybrid_motif"/>
</dbReference>
<reference evidence="3" key="1">
    <citation type="journal article" date="2021" name="Antonie Van Leeuwenhoek">
        <title>Draft genome and description of Waterburya agarophytonicola gen. nov. sp. nov. (Pleurocapsales, Cyanobacteria): a seaweed symbiont.</title>
        <authorList>
            <person name="Bonthond G."/>
            <person name="Shalygin S."/>
            <person name="Bayer T."/>
            <person name="Weinberger F."/>
        </authorList>
    </citation>
    <scope>NUCLEOTIDE SEQUENCE</scope>
    <source>
        <strain evidence="3">KI4</strain>
    </source>
</reference>
<keyword evidence="1" id="KW-0812">Transmembrane</keyword>
<name>A0A964BRZ0_9CYAN</name>
<gene>
    <name evidence="3" type="ORF">I4641_11975</name>
</gene>
<organism evidence="3 4">
    <name type="scientific">Waterburya agarophytonicola KI4</name>
    <dbReference type="NCBI Taxonomy" id="2874699"/>
    <lineage>
        <taxon>Bacteria</taxon>
        <taxon>Bacillati</taxon>
        <taxon>Cyanobacteriota</taxon>
        <taxon>Cyanophyceae</taxon>
        <taxon>Pleurocapsales</taxon>
        <taxon>Hyellaceae</taxon>
        <taxon>Waterburya</taxon>
        <taxon>Waterburya agarophytonicola</taxon>
    </lineage>
</organism>
<evidence type="ECO:0000313" key="3">
    <source>
        <dbReference type="EMBL" id="MCC0177697.1"/>
    </source>
</evidence>
<dbReference type="AlphaFoldDB" id="A0A964BRZ0"/>
<keyword evidence="1" id="KW-1133">Transmembrane helix</keyword>
<keyword evidence="4" id="KW-1185">Reference proteome</keyword>
<accession>A0A964BRZ0</accession>
<dbReference type="EMBL" id="JADWDC010000027">
    <property type="protein sequence ID" value="MCC0177697.1"/>
    <property type="molecule type" value="Genomic_DNA"/>
</dbReference>
<dbReference type="Gene3D" id="2.70.70.10">
    <property type="entry name" value="Glucose Permease (Domain IIA)"/>
    <property type="match status" value="1"/>
</dbReference>
<proteinExistence type="predicted"/>
<dbReference type="SUPFAM" id="SSF51261">
    <property type="entry name" value="Duplicated hybrid motif"/>
    <property type="match status" value="1"/>
</dbReference>
<dbReference type="Proteomes" id="UP000729733">
    <property type="component" value="Unassembled WGS sequence"/>
</dbReference>
<evidence type="ECO:0000256" key="1">
    <source>
        <dbReference type="SAM" id="Phobius"/>
    </source>
</evidence>
<dbReference type="Pfam" id="PF01551">
    <property type="entry name" value="Peptidase_M23"/>
    <property type="match status" value="1"/>
</dbReference>
<dbReference type="InterPro" id="IPR050570">
    <property type="entry name" value="Cell_wall_metabolism_enzyme"/>
</dbReference>
<dbReference type="PANTHER" id="PTHR21666">
    <property type="entry name" value="PEPTIDASE-RELATED"/>
    <property type="match status" value="1"/>
</dbReference>
<protein>
    <submittedName>
        <fullName evidence="3">M23 family metallopeptidase</fullName>
    </submittedName>
</protein>
<dbReference type="GO" id="GO:0004222">
    <property type="term" value="F:metalloendopeptidase activity"/>
    <property type="evidence" value="ECO:0007669"/>
    <property type="project" value="TreeGrafter"/>
</dbReference>
<feature type="domain" description="M23ase beta-sheet core" evidence="2">
    <location>
        <begin position="152"/>
        <end position="193"/>
    </location>
</feature>
<comment type="caution">
    <text evidence="3">The sequence shown here is derived from an EMBL/GenBank/DDBJ whole genome shotgun (WGS) entry which is preliminary data.</text>
</comment>
<dbReference type="InterPro" id="IPR016047">
    <property type="entry name" value="M23ase_b-sheet_dom"/>
</dbReference>
<keyword evidence="1" id="KW-0472">Membrane</keyword>
<evidence type="ECO:0000259" key="2">
    <source>
        <dbReference type="Pfam" id="PF01551"/>
    </source>
</evidence>
<feature type="transmembrane region" description="Helical" evidence="1">
    <location>
        <begin position="12"/>
        <end position="29"/>
    </location>
</feature>
<dbReference type="PANTHER" id="PTHR21666:SF293">
    <property type="entry name" value="SLL1488 PROTEIN"/>
    <property type="match status" value="1"/>
</dbReference>